<accession>A0A4Z0NQ93</accession>
<dbReference type="AlphaFoldDB" id="A0A4Z0NQ93"/>
<protein>
    <submittedName>
        <fullName evidence="2">Uncharacterized protein</fullName>
    </submittedName>
</protein>
<feature type="region of interest" description="Disordered" evidence="1">
    <location>
        <begin position="17"/>
        <end position="39"/>
    </location>
</feature>
<name>A0A4Z0NQ93_9HYPH</name>
<evidence type="ECO:0000313" key="3">
    <source>
        <dbReference type="Proteomes" id="UP000297535"/>
    </source>
</evidence>
<dbReference type="RefSeq" id="WP_135415341.1">
    <property type="nucleotide sequence ID" value="NZ_SRLB01000009.1"/>
</dbReference>
<feature type="compositionally biased region" description="Polar residues" evidence="1">
    <location>
        <begin position="17"/>
        <end position="27"/>
    </location>
</feature>
<proteinExistence type="predicted"/>
<reference evidence="2 3" key="1">
    <citation type="submission" date="2019-04" db="EMBL/GenBank/DDBJ databases">
        <authorList>
            <person name="Feng G."/>
            <person name="Zhu H."/>
        </authorList>
    </citation>
    <scope>NUCLEOTIDE SEQUENCE [LARGE SCALE GENOMIC DNA]</scope>
    <source>
        <strain evidence="2 3">6HR-1</strain>
    </source>
</reference>
<evidence type="ECO:0000313" key="2">
    <source>
        <dbReference type="EMBL" id="TGD99103.1"/>
    </source>
</evidence>
<sequence length="111" mass="11940">MLREKALPLILGVGQSRNPGSGSQLVSKSMRGSYELARPKKPTDDTVLWLEENTKGVQAIGMGPKRLKLDVIIKVLACHKSFQKNTGVSPVLTLPVGCALVKLNPIPHLCG</sequence>
<evidence type="ECO:0000256" key="1">
    <source>
        <dbReference type="SAM" id="MobiDB-lite"/>
    </source>
</evidence>
<comment type="caution">
    <text evidence="2">The sequence shown here is derived from an EMBL/GenBank/DDBJ whole genome shotgun (WGS) entry which is preliminary data.</text>
</comment>
<dbReference type="EMBL" id="SRLB01000009">
    <property type="protein sequence ID" value="TGD99103.1"/>
    <property type="molecule type" value="Genomic_DNA"/>
</dbReference>
<keyword evidence="3" id="KW-1185">Reference proteome</keyword>
<gene>
    <name evidence="2" type="ORF">EU555_14490</name>
</gene>
<dbReference type="Proteomes" id="UP000297535">
    <property type="component" value="Unassembled WGS sequence"/>
</dbReference>
<organism evidence="2 3">
    <name type="scientific">Methylobacterium nonmethylotrophicum</name>
    <dbReference type="NCBI Taxonomy" id="1141884"/>
    <lineage>
        <taxon>Bacteria</taxon>
        <taxon>Pseudomonadati</taxon>
        <taxon>Pseudomonadota</taxon>
        <taxon>Alphaproteobacteria</taxon>
        <taxon>Hyphomicrobiales</taxon>
        <taxon>Methylobacteriaceae</taxon>
        <taxon>Methylobacterium</taxon>
    </lineage>
</organism>